<accession>A0A382T7L5</accession>
<organism evidence="1">
    <name type="scientific">marine metagenome</name>
    <dbReference type="NCBI Taxonomy" id="408172"/>
    <lineage>
        <taxon>unclassified sequences</taxon>
        <taxon>metagenomes</taxon>
        <taxon>ecological metagenomes</taxon>
    </lineage>
</organism>
<feature type="non-terminal residue" evidence="1">
    <location>
        <position position="1"/>
    </location>
</feature>
<proteinExistence type="predicted"/>
<evidence type="ECO:0000313" key="1">
    <source>
        <dbReference type="EMBL" id="SVD17358.1"/>
    </source>
</evidence>
<dbReference type="AlphaFoldDB" id="A0A382T7L5"/>
<dbReference type="EMBL" id="UINC01134059">
    <property type="protein sequence ID" value="SVD17358.1"/>
    <property type="molecule type" value="Genomic_DNA"/>
</dbReference>
<sequence>YTIFEWLQDSRAFPLMPGGSGHICSMRFKGEVMQAWADKEFGDHEACTKHWYLGIELEEEGRSERFNTNTRKSDSKGTKILGHEYHYPLMALGMNRKECLEILDHLGWDYRGDGSPVQKSSCMWCPFVKEWEVDRLIDSGGEGLEQALIIEELFYEQDKHARWHEDGEPLNKGGRCNAGHHRQPYATGYCEHPECADHNKHGKATLIQIRYPNDGTQPHAKGKVRKTVKEHIARRNAD</sequence>
<gene>
    <name evidence="1" type="ORF">METZ01_LOCUS370212</name>
</gene>
<name>A0A382T7L5_9ZZZZ</name>
<evidence type="ECO:0008006" key="2">
    <source>
        <dbReference type="Google" id="ProtNLM"/>
    </source>
</evidence>
<protein>
    <recommendedName>
        <fullName evidence="2">Phosphoadenosine phosphosulphate reductase domain-containing protein</fullName>
    </recommendedName>
</protein>
<reference evidence="1" key="1">
    <citation type="submission" date="2018-05" db="EMBL/GenBank/DDBJ databases">
        <authorList>
            <person name="Lanie J.A."/>
            <person name="Ng W.-L."/>
            <person name="Kazmierczak K.M."/>
            <person name="Andrzejewski T.M."/>
            <person name="Davidsen T.M."/>
            <person name="Wayne K.J."/>
            <person name="Tettelin H."/>
            <person name="Glass J.I."/>
            <person name="Rusch D."/>
            <person name="Podicherti R."/>
            <person name="Tsui H.-C.T."/>
            <person name="Winkler M.E."/>
        </authorList>
    </citation>
    <scope>NUCLEOTIDE SEQUENCE</scope>
</reference>